<feature type="domain" description="Carbohydrate-binding module family 96" evidence="4">
    <location>
        <begin position="1"/>
        <end position="114"/>
    </location>
</feature>
<keyword evidence="3" id="KW-0732">Signal</keyword>
<accession>X1B1J4</accession>
<protein>
    <recommendedName>
        <fullName evidence="4">Carbohydrate-binding module family 96 domain-containing protein</fullName>
    </recommendedName>
</protein>
<feature type="non-terminal residue" evidence="5">
    <location>
        <position position="1"/>
    </location>
</feature>
<evidence type="ECO:0000256" key="3">
    <source>
        <dbReference type="ARBA" id="ARBA00022729"/>
    </source>
</evidence>
<dbReference type="InterPro" id="IPR055372">
    <property type="entry name" value="CBM96"/>
</dbReference>
<dbReference type="GO" id="GO:0005576">
    <property type="term" value="C:extracellular region"/>
    <property type="evidence" value="ECO:0007669"/>
    <property type="project" value="UniProtKB-SubCell"/>
</dbReference>
<name>X1B1J4_9ZZZZ</name>
<keyword evidence="2" id="KW-0964">Secreted</keyword>
<proteinExistence type="predicted"/>
<evidence type="ECO:0000313" key="5">
    <source>
        <dbReference type="EMBL" id="GAG89614.1"/>
    </source>
</evidence>
<gene>
    <name evidence="5" type="ORF">S01H4_25170</name>
</gene>
<dbReference type="Pfam" id="PF24517">
    <property type="entry name" value="CBM96"/>
    <property type="match status" value="1"/>
</dbReference>
<comment type="caution">
    <text evidence="5">The sequence shown here is derived from an EMBL/GenBank/DDBJ whole genome shotgun (WGS) entry which is preliminary data.</text>
</comment>
<evidence type="ECO:0000256" key="2">
    <source>
        <dbReference type="ARBA" id="ARBA00022525"/>
    </source>
</evidence>
<sequence length="115" mass="13489">DQNYGDNIQLKVYSYNENRDYDIGKCLSFLKFSRMDLANIPPNAEIISADLRILDRNEISLGDVEVSLGEVLKDWQEETITWNNKPEKKPYFEDEDIVYHCGGRNRWDVTRIVKS</sequence>
<organism evidence="5">
    <name type="scientific">marine sediment metagenome</name>
    <dbReference type="NCBI Taxonomy" id="412755"/>
    <lineage>
        <taxon>unclassified sequences</taxon>
        <taxon>metagenomes</taxon>
        <taxon>ecological metagenomes</taxon>
    </lineage>
</organism>
<dbReference type="NCBIfam" id="NF033679">
    <property type="entry name" value="DNRLRE_dom"/>
    <property type="match status" value="1"/>
</dbReference>
<reference evidence="5" key="1">
    <citation type="journal article" date="2014" name="Front. Microbiol.">
        <title>High frequency of phylogenetically diverse reductive dehalogenase-homologous genes in deep subseafloor sedimentary metagenomes.</title>
        <authorList>
            <person name="Kawai M."/>
            <person name="Futagami T."/>
            <person name="Toyoda A."/>
            <person name="Takaki Y."/>
            <person name="Nishi S."/>
            <person name="Hori S."/>
            <person name="Arai W."/>
            <person name="Tsubouchi T."/>
            <person name="Morono Y."/>
            <person name="Uchiyama I."/>
            <person name="Ito T."/>
            <person name="Fujiyama A."/>
            <person name="Inagaki F."/>
            <person name="Takami H."/>
        </authorList>
    </citation>
    <scope>NUCLEOTIDE SEQUENCE</scope>
    <source>
        <strain evidence="5">Expedition CK06-06</strain>
    </source>
</reference>
<dbReference type="AlphaFoldDB" id="X1B1J4"/>
<dbReference type="EMBL" id="BART01011940">
    <property type="protein sequence ID" value="GAG89614.1"/>
    <property type="molecule type" value="Genomic_DNA"/>
</dbReference>
<comment type="subcellular location">
    <subcellularLocation>
        <location evidence="1">Secreted</location>
    </subcellularLocation>
</comment>
<evidence type="ECO:0000256" key="1">
    <source>
        <dbReference type="ARBA" id="ARBA00004613"/>
    </source>
</evidence>
<evidence type="ECO:0000259" key="4">
    <source>
        <dbReference type="Pfam" id="PF24517"/>
    </source>
</evidence>